<evidence type="ECO:0000313" key="5">
    <source>
        <dbReference type="EMBL" id="KZX10270.1"/>
    </source>
</evidence>
<dbReference type="OrthoDB" id="27944at2157"/>
<dbReference type="GO" id="GO:0016787">
    <property type="term" value="F:hydrolase activity"/>
    <property type="evidence" value="ECO:0007669"/>
    <property type="project" value="UniProtKB-KW"/>
</dbReference>
<evidence type="ECO:0000259" key="4">
    <source>
        <dbReference type="Pfam" id="PF17146"/>
    </source>
</evidence>
<dbReference type="Proteomes" id="UP000077245">
    <property type="component" value="Unassembled WGS sequence"/>
</dbReference>
<keyword evidence="5" id="KW-0255">Endonuclease</keyword>
<evidence type="ECO:0000256" key="1">
    <source>
        <dbReference type="ARBA" id="ARBA00022722"/>
    </source>
</evidence>
<dbReference type="Gene3D" id="3.40.50.1010">
    <property type="entry name" value="5'-nuclease"/>
    <property type="match status" value="1"/>
</dbReference>
<dbReference type="InterPro" id="IPR039907">
    <property type="entry name" value="NOB1"/>
</dbReference>
<comment type="caution">
    <text evidence="5">The sequence shown here is derived from an EMBL/GenBank/DDBJ whole genome shotgun (WGS) entry which is preliminary data.</text>
</comment>
<organism evidence="5 6">
    <name type="scientific">Methanobrevibacter curvatus</name>
    <dbReference type="NCBI Taxonomy" id="49547"/>
    <lineage>
        <taxon>Archaea</taxon>
        <taxon>Methanobacteriati</taxon>
        <taxon>Methanobacteriota</taxon>
        <taxon>Methanomada group</taxon>
        <taxon>Methanobacteria</taxon>
        <taxon>Methanobacteriales</taxon>
        <taxon>Methanobacteriaceae</taxon>
        <taxon>Methanobrevibacter</taxon>
    </lineage>
</organism>
<proteinExistence type="predicted"/>
<keyword evidence="2" id="KW-0479">Metal-binding</keyword>
<accession>A0A162FI17</accession>
<protein>
    <submittedName>
        <fullName evidence="5">tRNA(FMet)-specific endonuclease VapC</fullName>
    </submittedName>
</protein>
<sequence length="171" mass="19501">MKENNNSKNNYFIIDASGFINGFKPYGKNNFSVSEITEEIKDLKSKLSLEEAISSGNLKISDVSDESLNELKKIIEKSGDTLRLSNPDIKLLALALELKDKNPIVVTDDYTIQNTLKILDIQFKPIINKGIDTIYNWKKVCMGCKKEYLNSYKFDDCEICGSKVYKKRIKL</sequence>
<keyword evidence="6" id="KW-1185">Reference proteome</keyword>
<feature type="domain" description="Ribonuclease PIN" evidence="4">
    <location>
        <begin position="13"/>
        <end position="98"/>
    </location>
</feature>
<gene>
    <name evidence="5" type="primary">vapC_10</name>
    <name evidence="5" type="ORF">MBCUR_18600</name>
</gene>
<dbReference type="PATRIC" id="fig|49547.3.peg.1964"/>
<dbReference type="STRING" id="49547.MBCUR_18600"/>
<dbReference type="PANTHER" id="PTHR12814">
    <property type="entry name" value="RNA-BINDING PROTEIN NOB1"/>
    <property type="match status" value="1"/>
</dbReference>
<dbReference type="InterPro" id="IPR033411">
    <property type="entry name" value="Ribonuclease_PIN"/>
</dbReference>
<evidence type="ECO:0000313" key="6">
    <source>
        <dbReference type="Proteomes" id="UP000077245"/>
    </source>
</evidence>
<dbReference type="GO" id="GO:0030490">
    <property type="term" value="P:maturation of SSU-rRNA"/>
    <property type="evidence" value="ECO:0007669"/>
    <property type="project" value="TreeGrafter"/>
</dbReference>
<dbReference type="AlphaFoldDB" id="A0A162FI17"/>
<dbReference type="Pfam" id="PF17146">
    <property type="entry name" value="PIN_6"/>
    <property type="match status" value="1"/>
</dbReference>
<dbReference type="GO" id="GO:0030688">
    <property type="term" value="C:preribosome, small subunit precursor"/>
    <property type="evidence" value="ECO:0007669"/>
    <property type="project" value="TreeGrafter"/>
</dbReference>
<keyword evidence="1" id="KW-0540">Nuclease</keyword>
<dbReference type="RefSeq" id="WP_067092627.1">
    <property type="nucleotide sequence ID" value="NZ_LWMV01000220.1"/>
</dbReference>
<keyword evidence="3" id="KW-0378">Hydrolase</keyword>
<evidence type="ECO:0000256" key="2">
    <source>
        <dbReference type="ARBA" id="ARBA00022723"/>
    </source>
</evidence>
<evidence type="ECO:0000256" key="3">
    <source>
        <dbReference type="ARBA" id="ARBA00022801"/>
    </source>
</evidence>
<dbReference type="PANTHER" id="PTHR12814:SF2">
    <property type="entry name" value="RNA-BINDING PROTEIN NOB1"/>
    <property type="match status" value="1"/>
</dbReference>
<dbReference type="EMBL" id="LWMV01000220">
    <property type="protein sequence ID" value="KZX10270.1"/>
    <property type="molecule type" value="Genomic_DNA"/>
</dbReference>
<dbReference type="GO" id="GO:0004521">
    <property type="term" value="F:RNA endonuclease activity"/>
    <property type="evidence" value="ECO:0007669"/>
    <property type="project" value="TreeGrafter"/>
</dbReference>
<reference evidence="5 6" key="1">
    <citation type="submission" date="2016-04" db="EMBL/GenBank/DDBJ databases">
        <title>Genome sequence of Methanobrevibacter curvatus DSM 11111.</title>
        <authorList>
            <person name="Poehlein A."/>
            <person name="Seedorf H."/>
            <person name="Daniel R."/>
        </authorList>
    </citation>
    <scope>NUCLEOTIDE SEQUENCE [LARGE SCALE GENOMIC DNA]</scope>
    <source>
        <strain evidence="5 6">DSM 11111</strain>
    </source>
</reference>
<name>A0A162FI17_9EURY</name>
<dbReference type="NCBIfam" id="NF009145">
    <property type="entry name" value="PRK12496.1-2"/>
    <property type="match status" value="1"/>
</dbReference>
<dbReference type="GO" id="GO:0046872">
    <property type="term" value="F:metal ion binding"/>
    <property type="evidence" value="ECO:0007669"/>
    <property type="project" value="UniProtKB-KW"/>
</dbReference>
<dbReference type="CDD" id="cd09876">
    <property type="entry name" value="PIN_Nob1-like"/>
    <property type="match status" value="1"/>
</dbReference>